<proteinExistence type="predicted"/>
<dbReference type="PANTHER" id="PTHR23526:SF4">
    <property type="entry name" value="INTEGRAL MEMBRANE TRANSPORT PROTEIN"/>
    <property type="match status" value="1"/>
</dbReference>
<keyword evidence="3 4" id="KW-0472">Membrane</keyword>
<feature type="transmembrane region" description="Helical" evidence="4">
    <location>
        <begin position="169"/>
        <end position="188"/>
    </location>
</feature>
<accession>A0A1C1YQW6</accession>
<feature type="transmembrane region" description="Helical" evidence="4">
    <location>
        <begin position="82"/>
        <end position="102"/>
    </location>
</feature>
<dbReference type="PROSITE" id="PS51257">
    <property type="entry name" value="PROKAR_LIPOPROTEIN"/>
    <property type="match status" value="1"/>
</dbReference>
<dbReference type="PANTHER" id="PTHR23526">
    <property type="entry name" value="INTEGRAL MEMBRANE TRANSPORT PROTEIN-RELATED"/>
    <property type="match status" value="1"/>
</dbReference>
<dbReference type="InterPro" id="IPR052528">
    <property type="entry name" value="Sugar_transport-like"/>
</dbReference>
<organism evidence="5 6">
    <name type="scientific">Hoeflea olei</name>
    <dbReference type="NCBI Taxonomy" id="1480615"/>
    <lineage>
        <taxon>Bacteria</taxon>
        <taxon>Pseudomonadati</taxon>
        <taxon>Pseudomonadota</taxon>
        <taxon>Alphaproteobacteria</taxon>
        <taxon>Hyphomicrobiales</taxon>
        <taxon>Rhizobiaceae</taxon>
        <taxon>Hoeflea</taxon>
    </lineage>
</organism>
<evidence type="ECO:0000256" key="1">
    <source>
        <dbReference type="ARBA" id="ARBA00022692"/>
    </source>
</evidence>
<comment type="caution">
    <text evidence="5">The sequence shown here is derived from an EMBL/GenBank/DDBJ whole genome shotgun (WGS) entry which is preliminary data.</text>
</comment>
<evidence type="ECO:0000313" key="5">
    <source>
        <dbReference type="EMBL" id="OCW55806.1"/>
    </source>
</evidence>
<feature type="transmembrane region" description="Helical" evidence="4">
    <location>
        <begin position="359"/>
        <end position="388"/>
    </location>
</feature>
<dbReference type="AlphaFoldDB" id="A0A1C1YQW6"/>
<feature type="transmembrane region" description="Helical" evidence="4">
    <location>
        <begin position="282"/>
        <end position="302"/>
    </location>
</feature>
<feature type="transmembrane region" description="Helical" evidence="4">
    <location>
        <begin position="222"/>
        <end position="244"/>
    </location>
</feature>
<dbReference type="InterPro" id="IPR036259">
    <property type="entry name" value="MFS_trans_sf"/>
</dbReference>
<evidence type="ECO:0000256" key="4">
    <source>
        <dbReference type="SAM" id="Phobius"/>
    </source>
</evidence>
<name>A0A1C1YQW6_9HYPH</name>
<feature type="transmembrane region" description="Helical" evidence="4">
    <location>
        <begin position="108"/>
        <end position="132"/>
    </location>
</feature>
<evidence type="ECO:0000256" key="3">
    <source>
        <dbReference type="ARBA" id="ARBA00023136"/>
    </source>
</evidence>
<dbReference type="STRING" id="1480615.AWJ14_15105"/>
<dbReference type="Pfam" id="PF07690">
    <property type="entry name" value="MFS_1"/>
    <property type="match status" value="1"/>
</dbReference>
<dbReference type="Gene3D" id="1.20.1250.20">
    <property type="entry name" value="MFS general substrate transporter like domains"/>
    <property type="match status" value="1"/>
</dbReference>
<dbReference type="InterPro" id="IPR011701">
    <property type="entry name" value="MFS"/>
</dbReference>
<dbReference type="OrthoDB" id="9808182at2"/>
<feature type="transmembrane region" description="Helical" evidence="4">
    <location>
        <begin position="256"/>
        <end position="275"/>
    </location>
</feature>
<sequence>MLRNRLPLLEFPPPRPGVNAFATLAACEASARATLISVYPVLMFRALGSAAAVSEIYVLIGCSALACALGVPLLARHVPRRWLYTLGILILIAGSVIGGFFPARFVPLAVAANSIGLVIVAVCFNAYVMDYVERASMGRNESRRLLFSGIPWSVGPFLGVLLMDIHPQIPFLISIAACLVMLAFFWHLRLGNGKAITKARRPPANPLRYVPRFFRQPTLLAGWFYATLRSVGWSIYIIYLPIFAVKSGLSDQIGGLALSISNGFLFLTPLMLGYLQKTGVRTALVTGFAGSGALFVVATLVSDYPWPAIAILLSGTLFLILLDICGGLPFLLTVKPSERTEMAAVYSTFRDVASVGSPVFVRLVLAFVPVQGVFAATGVLLLGCALIARRTHPGLGLRRH</sequence>
<dbReference type="Proteomes" id="UP000094795">
    <property type="component" value="Unassembled WGS sequence"/>
</dbReference>
<keyword evidence="2 4" id="KW-1133">Transmembrane helix</keyword>
<evidence type="ECO:0000313" key="6">
    <source>
        <dbReference type="Proteomes" id="UP000094795"/>
    </source>
</evidence>
<dbReference type="EMBL" id="LQZT01000049">
    <property type="protein sequence ID" value="OCW55806.1"/>
    <property type="molecule type" value="Genomic_DNA"/>
</dbReference>
<keyword evidence="6" id="KW-1185">Reference proteome</keyword>
<gene>
    <name evidence="5" type="ORF">AWJ14_15105</name>
</gene>
<dbReference type="SUPFAM" id="SSF103473">
    <property type="entry name" value="MFS general substrate transporter"/>
    <property type="match status" value="1"/>
</dbReference>
<dbReference type="GO" id="GO:0022857">
    <property type="term" value="F:transmembrane transporter activity"/>
    <property type="evidence" value="ECO:0007669"/>
    <property type="project" value="InterPro"/>
</dbReference>
<reference evidence="5 6" key="1">
    <citation type="submission" date="2015-12" db="EMBL/GenBank/DDBJ databases">
        <authorList>
            <person name="Shamseldin A."/>
            <person name="Moawad H."/>
            <person name="Abd El-Rahim W.M."/>
            <person name="Sadowsky M.J."/>
        </authorList>
    </citation>
    <scope>NUCLEOTIDE SEQUENCE [LARGE SCALE GENOMIC DNA]</scope>
    <source>
        <strain evidence="5 6">JC234</strain>
    </source>
</reference>
<protein>
    <recommendedName>
        <fullName evidence="7">MFS transporter</fullName>
    </recommendedName>
</protein>
<feature type="transmembrane region" description="Helical" evidence="4">
    <location>
        <begin position="56"/>
        <end position="75"/>
    </location>
</feature>
<feature type="transmembrane region" description="Helical" evidence="4">
    <location>
        <begin position="308"/>
        <end position="332"/>
    </location>
</feature>
<evidence type="ECO:0008006" key="7">
    <source>
        <dbReference type="Google" id="ProtNLM"/>
    </source>
</evidence>
<evidence type="ECO:0000256" key="2">
    <source>
        <dbReference type="ARBA" id="ARBA00022989"/>
    </source>
</evidence>
<keyword evidence="1 4" id="KW-0812">Transmembrane</keyword>
<feature type="transmembrane region" description="Helical" evidence="4">
    <location>
        <begin position="144"/>
        <end position="163"/>
    </location>
</feature>